<gene>
    <name evidence="7" type="ORF">A1QC_15140</name>
</gene>
<dbReference type="Proteomes" id="UP000094070">
    <property type="component" value="Unassembled WGS sequence"/>
</dbReference>
<dbReference type="RefSeq" id="WP_017024402.1">
    <property type="nucleotide sequence ID" value="NZ_AJYK02000036.1"/>
</dbReference>
<dbReference type="GO" id="GO:0042597">
    <property type="term" value="C:periplasmic space"/>
    <property type="evidence" value="ECO:0007669"/>
    <property type="project" value="UniProtKB-SubCell"/>
</dbReference>
<dbReference type="STRING" id="1188252.A1QC_15140"/>
<dbReference type="PANTHER" id="PTHR39210:SF1">
    <property type="entry name" value="HEPARIN-SULFATE LYASE"/>
    <property type="match status" value="1"/>
</dbReference>
<dbReference type="Gene3D" id="2.70.98.70">
    <property type="match status" value="1"/>
</dbReference>
<dbReference type="InterPro" id="IPR008397">
    <property type="entry name" value="Alginate_lyase_dom"/>
</dbReference>
<reference evidence="7 8" key="1">
    <citation type="journal article" date="2012" name="Science">
        <title>Ecological populations of bacteria act as socially cohesive units of antibiotic production and resistance.</title>
        <authorList>
            <person name="Cordero O.X."/>
            <person name="Wildschutte H."/>
            <person name="Kirkup B."/>
            <person name="Proehl S."/>
            <person name="Ngo L."/>
            <person name="Hussain F."/>
            <person name="Le Roux F."/>
            <person name="Mincer T."/>
            <person name="Polz M.F."/>
        </authorList>
    </citation>
    <scope>NUCLEOTIDE SEQUENCE [LARGE SCALE GENOMIC DNA]</scope>
    <source>
        <strain evidence="7 8">1S-45</strain>
    </source>
</reference>
<evidence type="ECO:0000256" key="1">
    <source>
        <dbReference type="ARBA" id="ARBA00004418"/>
    </source>
</evidence>
<dbReference type="InterPro" id="IPR008929">
    <property type="entry name" value="Chondroitin_lyas"/>
</dbReference>
<organism evidence="7 8">
    <name type="scientific">Vibrio rumoiensis 1S-45</name>
    <dbReference type="NCBI Taxonomy" id="1188252"/>
    <lineage>
        <taxon>Bacteria</taxon>
        <taxon>Pseudomonadati</taxon>
        <taxon>Pseudomonadota</taxon>
        <taxon>Gammaproteobacteria</taxon>
        <taxon>Vibrionales</taxon>
        <taxon>Vibrionaceae</taxon>
        <taxon>Vibrio</taxon>
    </lineage>
</organism>
<comment type="caution">
    <text evidence="7">The sequence shown here is derived from an EMBL/GenBank/DDBJ whole genome shotgun (WGS) entry which is preliminary data.</text>
</comment>
<keyword evidence="4 7" id="KW-0456">Lyase</keyword>
<dbReference type="EMBL" id="AJYK02000036">
    <property type="protein sequence ID" value="OEF27376.1"/>
    <property type="molecule type" value="Genomic_DNA"/>
</dbReference>
<dbReference type="OrthoDB" id="9772435at2"/>
<sequence length="731" mass="82694">MSNKIPAVLLNEAEILELQKEVGRTSLMGKTIAQMKADVDAFMALGYDVPGHGEAGGYEHNRHKQNYNYMNIAGRLFLVTKEVKYAKFVAELLALYADKYLQFDFHVQKNTNPTGRLFHQILNEHMWLMYASLAYSCVANFMSETERQHVQKNLFIPMLEMFTEKYGHDFDRIHNHGMWAVAAVGICGLAIGKREYLEMSVFGLENYAAGKKEMGVGGFLAQISQLFSPSGYYMEGPYYHRFAIRPLCVFAEVLHRHMPELDIFNFKDKVIGNTVQALLSTAYPNGEFPALNDASHSMGITDMGVQVAVSQYAKHYGLDDNLLGMAKIQGQVWMHPCGLELSRAFEKAQTEREEPIGLPFWPSVELNEGPNGNQGAQGFIRMQDETKDVFQLVMNYGQHGMGHGHFDTLGISYFNRGQEVLREYGFCRWVNVEPKFGGRYLDENKSYARQTIAHNAVTIDEQCQNNFDADRADTVHGLPHFFKVDDAKVNGMSAFANDHYQGFDMQRSAFILKLDDLEAPLLLDLYRLTAEDDSDHQFDYSHQYDGQLIRTNFEYQANKELDTLGDNFGYQHLWNVASGKASDTALVSWLQNNTYYTWLGTSSNELSATNTGEVIFTRTGANDPSFNLRSEPAFILRSKGNSTLFASVLETHGYFNEEFEQSVNARGQVQDVRVIAHTDMGSVVEIETVNSLVTFMVSNQFAATDSTPHQISVNDKTYSWTGFYSLEVQSK</sequence>
<proteinExistence type="predicted"/>
<evidence type="ECO:0000259" key="6">
    <source>
        <dbReference type="Pfam" id="PF07940"/>
    </source>
</evidence>
<evidence type="ECO:0000256" key="3">
    <source>
        <dbReference type="ARBA" id="ARBA00022764"/>
    </source>
</evidence>
<dbReference type="InterPro" id="IPR012480">
    <property type="entry name" value="Hepar_II_III_C"/>
</dbReference>
<evidence type="ECO:0000256" key="4">
    <source>
        <dbReference type="ARBA" id="ARBA00023239"/>
    </source>
</evidence>
<dbReference type="Gene3D" id="1.50.10.100">
    <property type="entry name" value="Chondroitin AC/alginate lyase"/>
    <property type="match status" value="1"/>
</dbReference>
<feature type="domain" description="Heparinase II/III-like C-terminal" evidence="6">
    <location>
        <begin position="378"/>
        <end position="641"/>
    </location>
</feature>
<keyword evidence="8" id="KW-1185">Reference proteome</keyword>
<dbReference type="Pfam" id="PF07940">
    <property type="entry name" value="Hepar_II_III_C"/>
    <property type="match status" value="1"/>
</dbReference>
<protein>
    <submittedName>
        <fullName evidence="7">Chondroitin lyase</fullName>
    </submittedName>
</protein>
<dbReference type="AlphaFoldDB" id="A0A1E5E4M1"/>
<keyword evidence="2" id="KW-0732">Signal</keyword>
<dbReference type="Pfam" id="PF05426">
    <property type="entry name" value="Alginate_lyase"/>
    <property type="match status" value="1"/>
</dbReference>
<dbReference type="eggNOG" id="ENOG502Z7XC">
    <property type="taxonomic scope" value="Bacteria"/>
</dbReference>
<dbReference type="GO" id="GO:0016829">
    <property type="term" value="F:lyase activity"/>
    <property type="evidence" value="ECO:0007669"/>
    <property type="project" value="UniProtKB-KW"/>
</dbReference>
<keyword evidence="3" id="KW-0574">Periplasm</keyword>
<name>A0A1E5E4M1_9VIBR</name>
<accession>A0A1E5E4M1</accession>
<evidence type="ECO:0000256" key="2">
    <source>
        <dbReference type="ARBA" id="ARBA00022729"/>
    </source>
</evidence>
<evidence type="ECO:0000313" key="7">
    <source>
        <dbReference type="EMBL" id="OEF27376.1"/>
    </source>
</evidence>
<evidence type="ECO:0000259" key="5">
    <source>
        <dbReference type="Pfam" id="PF05426"/>
    </source>
</evidence>
<feature type="domain" description="Alginate lyase" evidence="5">
    <location>
        <begin position="71"/>
        <end position="279"/>
    </location>
</feature>
<evidence type="ECO:0000313" key="8">
    <source>
        <dbReference type="Proteomes" id="UP000094070"/>
    </source>
</evidence>
<dbReference type="SUPFAM" id="SSF48230">
    <property type="entry name" value="Chondroitin AC/alginate lyase"/>
    <property type="match status" value="1"/>
</dbReference>
<dbReference type="PANTHER" id="PTHR39210">
    <property type="entry name" value="HEPARIN-SULFATE LYASE"/>
    <property type="match status" value="1"/>
</dbReference>
<comment type="subcellular location">
    <subcellularLocation>
        <location evidence="1">Periplasm</location>
    </subcellularLocation>
</comment>